<keyword evidence="9" id="KW-0255">Endonuclease</keyword>
<dbReference type="GO" id="GO:0006260">
    <property type="term" value="P:DNA replication"/>
    <property type="evidence" value="ECO:0007669"/>
    <property type="project" value="UniProtKB-KW"/>
</dbReference>
<sequence length="452" mass="50130">MTTPGRARGWVIVINNYTEDDKERVAHVMKTAVYAAHAYEVGEECGTPHIQMYAYYANARSMSSMSKLLPRAHLIVADGSALSNRTYVFGPWTDPKGTAKSKPANPTAVESGVMPIQGKRTDIESLYATLDAGASMRTVLDTECNYQCIQISEKYLKYKEAERDFVTEVRWYHGQRGCGKLAAARAWLGDDTYVCSRKQSRFLDGYDAHQGVLINDLKSDWIAVDELAAMGGSTPYRVDTKGGTRQLLARKIAIVCHDRPDRLYVPLGDDYWEFIESLSAIVEVPRKPNEGFKRPLDYCLGQVGDPEFQIPPADVISNSGSEPPDAQNISRSFRIDGDSSPRRNSSPATGWSAESSGPSDDSVRGGKVSLPVRQEGRQGPLQVCYDPQEGRYEVRPEEAERSCDEGGFELASYTSEQSYPGWPTYDGLQEDDDAYSSESRASRLSLERSESV</sequence>
<accession>A0A8A4XBZ6</accession>
<evidence type="ECO:0000256" key="4">
    <source>
        <dbReference type="ARBA" id="ARBA00022695"/>
    </source>
</evidence>
<dbReference type="EMBL" id="MW182747">
    <property type="protein sequence ID" value="QTE03352.1"/>
    <property type="molecule type" value="Genomic_DNA"/>
</dbReference>
<feature type="compositionally biased region" description="Polar residues" evidence="13">
    <location>
        <begin position="342"/>
        <end position="359"/>
    </location>
</feature>
<keyword evidence="4" id="KW-0548">Nucleotidyltransferase</keyword>
<organism evidence="15">
    <name type="scientific">Emberiza rustica CRESS-DNA-virus sp</name>
    <dbReference type="NCBI Taxonomy" id="2815032"/>
    <lineage>
        <taxon>Viruses</taxon>
        <taxon>Monodnaviria</taxon>
        <taxon>Shotokuvirae</taxon>
        <taxon>Cressdnaviricota</taxon>
    </lineage>
</organism>
<proteinExistence type="predicted"/>
<feature type="domain" description="CRESS-DNA virus Rep endonuclease" evidence="14">
    <location>
        <begin position="4"/>
        <end position="114"/>
    </location>
</feature>
<dbReference type="GO" id="GO:0003677">
    <property type="term" value="F:DNA binding"/>
    <property type="evidence" value="ECO:0007669"/>
    <property type="project" value="UniProtKB-KW"/>
</dbReference>
<dbReference type="GO" id="GO:0016779">
    <property type="term" value="F:nucleotidyltransferase activity"/>
    <property type="evidence" value="ECO:0007669"/>
    <property type="project" value="UniProtKB-KW"/>
</dbReference>
<evidence type="ECO:0000256" key="5">
    <source>
        <dbReference type="ARBA" id="ARBA00022705"/>
    </source>
</evidence>
<evidence type="ECO:0000256" key="7">
    <source>
        <dbReference type="ARBA" id="ARBA00022723"/>
    </source>
</evidence>
<dbReference type="GO" id="GO:0046872">
    <property type="term" value="F:metal ion binding"/>
    <property type="evidence" value="ECO:0007669"/>
    <property type="project" value="UniProtKB-KW"/>
</dbReference>
<reference evidence="15" key="1">
    <citation type="submission" date="2020-10" db="EMBL/GenBank/DDBJ databases">
        <title>CRESS DNA virus dark matter in the feces of wild birds.</title>
        <authorList>
            <person name="Yang S."/>
            <person name="Zhang W."/>
        </authorList>
    </citation>
    <scope>NUCLEOTIDE SEQUENCE</scope>
    <source>
        <strain evidence="15">Rbu19cir1</strain>
    </source>
</reference>
<protein>
    <submittedName>
        <fullName evidence="15">Replication-associated protein</fullName>
    </submittedName>
</protein>
<keyword evidence="2" id="KW-1048">Host nucleus</keyword>
<evidence type="ECO:0000256" key="10">
    <source>
        <dbReference type="ARBA" id="ARBA00022801"/>
    </source>
</evidence>
<comment type="subcellular location">
    <subcellularLocation>
        <location evidence="1">Host nucleus</location>
    </subcellularLocation>
</comment>
<keyword evidence="10" id="KW-0378">Hydrolase</keyword>
<keyword evidence="5" id="KW-0235">DNA replication</keyword>
<dbReference type="Gene3D" id="3.40.1310.20">
    <property type="match status" value="1"/>
</dbReference>
<keyword evidence="12" id="KW-0238">DNA-binding</keyword>
<evidence type="ECO:0000256" key="12">
    <source>
        <dbReference type="ARBA" id="ARBA00023125"/>
    </source>
</evidence>
<evidence type="ECO:0000256" key="8">
    <source>
        <dbReference type="ARBA" id="ARBA00022741"/>
    </source>
</evidence>
<dbReference type="GO" id="GO:0004519">
    <property type="term" value="F:endonuclease activity"/>
    <property type="evidence" value="ECO:0007669"/>
    <property type="project" value="UniProtKB-KW"/>
</dbReference>
<evidence type="ECO:0000256" key="13">
    <source>
        <dbReference type="SAM" id="MobiDB-lite"/>
    </source>
</evidence>
<keyword evidence="7" id="KW-0479">Metal-binding</keyword>
<name>A0A8A4XBZ6_9VIRU</name>
<dbReference type="GO" id="GO:0042025">
    <property type="term" value="C:host cell nucleus"/>
    <property type="evidence" value="ECO:0007669"/>
    <property type="project" value="UniProtKB-SubCell"/>
</dbReference>
<dbReference type="PROSITE" id="PS52020">
    <property type="entry name" value="CRESS_DNA_REP"/>
    <property type="match status" value="1"/>
</dbReference>
<keyword evidence="11" id="KW-0190">Covalent protein-DNA linkage</keyword>
<evidence type="ECO:0000313" key="15">
    <source>
        <dbReference type="EMBL" id="QTE03352.1"/>
    </source>
</evidence>
<evidence type="ECO:0000256" key="6">
    <source>
        <dbReference type="ARBA" id="ARBA00022722"/>
    </source>
</evidence>
<dbReference type="GO" id="GO:0000166">
    <property type="term" value="F:nucleotide binding"/>
    <property type="evidence" value="ECO:0007669"/>
    <property type="project" value="UniProtKB-KW"/>
</dbReference>
<evidence type="ECO:0000256" key="3">
    <source>
        <dbReference type="ARBA" id="ARBA00022679"/>
    </source>
</evidence>
<dbReference type="InterPro" id="IPR049912">
    <property type="entry name" value="CRESS_DNA_REP"/>
</dbReference>
<feature type="region of interest" description="Disordered" evidence="13">
    <location>
        <begin position="309"/>
        <end position="452"/>
    </location>
</feature>
<evidence type="ECO:0000256" key="9">
    <source>
        <dbReference type="ARBA" id="ARBA00022759"/>
    </source>
</evidence>
<dbReference type="GO" id="GO:0016787">
    <property type="term" value="F:hydrolase activity"/>
    <property type="evidence" value="ECO:0007669"/>
    <property type="project" value="UniProtKB-KW"/>
</dbReference>
<evidence type="ECO:0000259" key="14">
    <source>
        <dbReference type="PROSITE" id="PS52020"/>
    </source>
</evidence>
<keyword evidence="3" id="KW-0808">Transferase</keyword>
<evidence type="ECO:0000256" key="1">
    <source>
        <dbReference type="ARBA" id="ARBA00004147"/>
    </source>
</evidence>
<feature type="compositionally biased region" description="Polar residues" evidence="13">
    <location>
        <begin position="316"/>
        <end position="331"/>
    </location>
</feature>
<keyword evidence="8" id="KW-0547">Nucleotide-binding</keyword>
<keyword evidence="6" id="KW-0540">Nuclease</keyword>
<feature type="compositionally biased region" description="Basic and acidic residues" evidence="13">
    <location>
        <begin position="388"/>
        <end position="404"/>
    </location>
</feature>
<evidence type="ECO:0000256" key="11">
    <source>
        <dbReference type="ARBA" id="ARBA00023124"/>
    </source>
</evidence>
<evidence type="ECO:0000256" key="2">
    <source>
        <dbReference type="ARBA" id="ARBA00022562"/>
    </source>
</evidence>